<feature type="transmembrane region" description="Helical" evidence="5">
    <location>
        <begin position="141"/>
        <end position="163"/>
    </location>
</feature>
<dbReference type="SUPFAM" id="SSF103473">
    <property type="entry name" value="MFS general substrate transporter"/>
    <property type="match status" value="1"/>
</dbReference>
<evidence type="ECO:0000256" key="3">
    <source>
        <dbReference type="ARBA" id="ARBA00022989"/>
    </source>
</evidence>
<evidence type="ECO:0000259" key="6">
    <source>
        <dbReference type="PROSITE" id="PS50850"/>
    </source>
</evidence>
<feature type="transmembrane region" description="Helical" evidence="5">
    <location>
        <begin position="334"/>
        <end position="352"/>
    </location>
</feature>
<evidence type="ECO:0000256" key="2">
    <source>
        <dbReference type="ARBA" id="ARBA00022692"/>
    </source>
</evidence>
<dbReference type="PROSITE" id="PS50850">
    <property type="entry name" value="MFS"/>
    <property type="match status" value="1"/>
</dbReference>
<feature type="transmembrane region" description="Helical" evidence="5">
    <location>
        <begin position="118"/>
        <end position="135"/>
    </location>
</feature>
<feature type="transmembrane region" description="Helical" evidence="5">
    <location>
        <begin position="207"/>
        <end position="225"/>
    </location>
</feature>
<comment type="caution">
    <text evidence="7">The sequence shown here is derived from an EMBL/GenBank/DDBJ whole genome shotgun (WGS) entry which is preliminary data.</text>
</comment>
<feature type="transmembrane region" description="Helical" evidence="5">
    <location>
        <begin position="427"/>
        <end position="448"/>
    </location>
</feature>
<feature type="domain" description="Major facilitator superfamily (MFS) profile" evidence="6">
    <location>
        <begin position="50"/>
        <end position="452"/>
    </location>
</feature>
<dbReference type="Proteomes" id="UP001303473">
    <property type="component" value="Unassembled WGS sequence"/>
</dbReference>
<reference evidence="8" key="1">
    <citation type="journal article" date="2023" name="Mol. Phylogenet. Evol.">
        <title>Genome-scale phylogeny and comparative genomics of the fungal order Sordariales.</title>
        <authorList>
            <person name="Hensen N."/>
            <person name="Bonometti L."/>
            <person name="Westerberg I."/>
            <person name="Brannstrom I.O."/>
            <person name="Guillou S."/>
            <person name="Cros-Aarteil S."/>
            <person name="Calhoun S."/>
            <person name="Haridas S."/>
            <person name="Kuo A."/>
            <person name="Mondo S."/>
            <person name="Pangilinan J."/>
            <person name="Riley R."/>
            <person name="LaButti K."/>
            <person name="Andreopoulos B."/>
            <person name="Lipzen A."/>
            <person name="Chen C."/>
            <person name="Yan M."/>
            <person name="Daum C."/>
            <person name="Ng V."/>
            <person name="Clum A."/>
            <person name="Steindorff A."/>
            <person name="Ohm R.A."/>
            <person name="Martin F."/>
            <person name="Silar P."/>
            <person name="Natvig D.O."/>
            <person name="Lalanne C."/>
            <person name="Gautier V."/>
            <person name="Ament-Velasquez S.L."/>
            <person name="Kruys A."/>
            <person name="Hutchinson M.I."/>
            <person name="Powell A.J."/>
            <person name="Barry K."/>
            <person name="Miller A.N."/>
            <person name="Grigoriev I.V."/>
            <person name="Debuchy R."/>
            <person name="Gladieux P."/>
            <person name="Hiltunen Thoren M."/>
            <person name="Johannesson H."/>
        </authorList>
    </citation>
    <scope>NUCLEOTIDE SEQUENCE [LARGE SCALE GENOMIC DNA]</scope>
    <source>
        <strain evidence="8">CBS 340.73</strain>
    </source>
</reference>
<dbReference type="CDD" id="cd17316">
    <property type="entry name" value="MFS_SV2_like"/>
    <property type="match status" value="1"/>
</dbReference>
<feature type="transmembrane region" description="Helical" evidence="5">
    <location>
        <begin position="308"/>
        <end position="327"/>
    </location>
</feature>
<feature type="transmembrane region" description="Helical" evidence="5">
    <location>
        <begin position="184"/>
        <end position="201"/>
    </location>
</feature>
<comment type="subcellular location">
    <subcellularLocation>
        <location evidence="1">Membrane</location>
        <topology evidence="1">Multi-pass membrane protein</topology>
    </subcellularLocation>
</comment>
<dbReference type="Gene3D" id="1.20.1250.20">
    <property type="entry name" value="MFS general substrate transporter like domains"/>
    <property type="match status" value="2"/>
</dbReference>
<keyword evidence="2 5" id="KW-0812">Transmembrane</keyword>
<proteinExistence type="predicted"/>
<dbReference type="Pfam" id="PF07690">
    <property type="entry name" value="MFS_1"/>
    <property type="match status" value="1"/>
</dbReference>
<keyword evidence="8" id="KW-1185">Reference proteome</keyword>
<feature type="transmembrane region" description="Helical" evidence="5">
    <location>
        <begin position="48"/>
        <end position="66"/>
    </location>
</feature>
<feature type="transmembrane region" description="Helical" evidence="5">
    <location>
        <begin position="261"/>
        <end position="279"/>
    </location>
</feature>
<dbReference type="InterPro" id="IPR011701">
    <property type="entry name" value="MFS"/>
</dbReference>
<dbReference type="AlphaFoldDB" id="A0AAN6MVZ3"/>
<dbReference type="GO" id="GO:0005886">
    <property type="term" value="C:plasma membrane"/>
    <property type="evidence" value="ECO:0007669"/>
    <property type="project" value="TreeGrafter"/>
</dbReference>
<keyword evidence="3 5" id="KW-1133">Transmembrane helix</keyword>
<evidence type="ECO:0000313" key="7">
    <source>
        <dbReference type="EMBL" id="KAK3934329.1"/>
    </source>
</evidence>
<sequence>MGVKQNLKLWENNVTHIDENGDMVTERVPRVLPPNPWKVMRMLSAENYMFFLMGLAAWTADGYDFNAVNLVTTQLSAEYDKPLTSITLSITLTLLFRSVGAAIIGISSDMYGRKWPMIIDLWILAALQIGTAYAPTYAAFIGVRALFGIAMGGIWGLAAAMALENMPVEARGLFSGILQQGYSIGYLIAAVINIVAVPRTSAGYKTIFYVGAGFTGLVAAVEMFIPESRLFRAPENPEERPQQGTRVKSFVKDLKLAARQYWKMFLYCILLSAVFNWMSHGAQDMYSTYMKVQKGFSNSSPPTGASRATIIGQCGAVVGGAVCGYYSQFIGRRLTVVLAVCFGLCMIPLWTLPTAWGPLAAGNFFVQFAVNGAWGVMPVLLNEYAPPQFRGVFPGTVYQIGNMLSAPAAQIQTVSASGWIVDGKPNYSQVMTIVLCIVFAAVGVVTACGQERLGSHFELVKRAGAEENIQKEMKELGLGKDEEAASYEYFEKVAAQGKPATEI</sequence>
<evidence type="ECO:0000256" key="4">
    <source>
        <dbReference type="ARBA" id="ARBA00023136"/>
    </source>
</evidence>
<protein>
    <submittedName>
        <fullName evidence="7">MFS general substrate transporter</fullName>
    </submittedName>
</protein>
<evidence type="ECO:0000256" key="5">
    <source>
        <dbReference type="SAM" id="Phobius"/>
    </source>
</evidence>
<evidence type="ECO:0000313" key="8">
    <source>
        <dbReference type="Proteomes" id="UP001303473"/>
    </source>
</evidence>
<gene>
    <name evidence="7" type="ORF">QBC46DRAFT_454266</name>
</gene>
<evidence type="ECO:0000256" key="1">
    <source>
        <dbReference type="ARBA" id="ARBA00004141"/>
    </source>
</evidence>
<accession>A0AAN6MVZ3</accession>
<dbReference type="EMBL" id="MU854003">
    <property type="protein sequence ID" value="KAK3934329.1"/>
    <property type="molecule type" value="Genomic_DNA"/>
</dbReference>
<dbReference type="InterPro" id="IPR020846">
    <property type="entry name" value="MFS_dom"/>
</dbReference>
<dbReference type="InterPro" id="IPR036259">
    <property type="entry name" value="MFS_trans_sf"/>
</dbReference>
<dbReference type="PANTHER" id="PTHR23508">
    <property type="entry name" value="CARBOXYLIC ACID TRANSPORTER PROTEIN HOMOLOG"/>
    <property type="match status" value="1"/>
</dbReference>
<keyword evidence="4 5" id="KW-0472">Membrane</keyword>
<dbReference type="PANTHER" id="PTHR23508:SF10">
    <property type="entry name" value="CARBOXYLIC ACID TRANSPORTER PROTEIN HOMOLOG"/>
    <property type="match status" value="1"/>
</dbReference>
<dbReference type="GO" id="GO:0046943">
    <property type="term" value="F:carboxylic acid transmembrane transporter activity"/>
    <property type="evidence" value="ECO:0007669"/>
    <property type="project" value="TreeGrafter"/>
</dbReference>
<feature type="transmembrane region" description="Helical" evidence="5">
    <location>
        <begin position="86"/>
        <end position="106"/>
    </location>
</feature>
<name>A0AAN6MVZ3_9PEZI</name>
<organism evidence="7 8">
    <name type="scientific">Diplogelasinospora grovesii</name>
    <dbReference type="NCBI Taxonomy" id="303347"/>
    <lineage>
        <taxon>Eukaryota</taxon>
        <taxon>Fungi</taxon>
        <taxon>Dikarya</taxon>
        <taxon>Ascomycota</taxon>
        <taxon>Pezizomycotina</taxon>
        <taxon>Sordariomycetes</taxon>
        <taxon>Sordariomycetidae</taxon>
        <taxon>Sordariales</taxon>
        <taxon>Diplogelasinosporaceae</taxon>
        <taxon>Diplogelasinospora</taxon>
    </lineage>
</organism>